<dbReference type="EMBL" id="LYUB02000001">
    <property type="protein sequence ID" value="OVF11467.1"/>
    <property type="molecule type" value="Genomic_DNA"/>
</dbReference>
<proteinExistence type="predicted"/>
<evidence type="ECO:0000313" key="2">
    <source>
        <dbReference type="EMBL" id="OVF11467.1"/>
    </source>
</evidence>
<protein>
    <submittedName>
        <fullName evidence="2">Uncharacterized protein</fullName>
    </submittedName>
</protein>
<evidence type="ECO:0000313" key="3">
    <source>
        <dbReference type="Proteomes" id="UP000195602"/>
    </source>
</evidence>
<sequence>MNFLSERATLVELQVGDGELPLVEEIAQLQEKLRHLYRINPELRTLDDIERELGGRDIEPKQEQSGQKEQGKKEQEEAAHDAARKQELVSMRYAQFAETLRHVAELQAMQFPDIPSTVVEQLNVASLASKETQMVEMARHFHVLVVKTLVALKQVETMIAEESRFWSQFQKKLDKTSAQLGAIERNRNARHKY</sequence>
<gene>
    <name evidence="2" type="ORF">A9F13_01g09878</name>
</gene>
<feature type="compositionally biased region" description="Basic and acidic residues" evidence="1">
    <location>
        <begin position="69"/>
        <end position="83"/>
    </location>
</feature>
<accession>A0AA91Q5F1</accession>
<feature type="region of interest" description="Disordered" evidence="1">
    <location>
        <begin position="54"/>
        <end position="83"/>
    </location>
</feature>
<reference evidence="2 3" key="1">
    <citation type="submission" date="2017-04" db="EMBL/GenBank/DDBJ databases">
        <title>Draft genome of the yeast Clavispora lusitaniae type strain CBS 6936.</title>
        <authorList>
            <person name="Durrens P."/>
            <person name="Klopp C."/>
            <person name="Biteau N."/>
            <person name="Fitton-Ouhabi V."/>
            <person name="Dementhon K."/>
            <person name="Accoceberry I."/>
            <person name="Sherman D.J."/>
            <person name="Noel T."/>
        </authorList>
    </citation>
    <scope>NUCLEOTIDE SEQUENCE [LARGE SCALE GENOMIC DNA]</scope>
    <source>
        <strain evidence="2 3">CBS 6936</strain>
    </source>
</reference>
<comment type="caution">
    <text evidence="2">The sequence shown here is derived from an EMBL/GenBank/DDBJ whole genome shotgun (WGS) entry which is preliminary data.</text>
</comment>
<evidence type="ECO:0000256" key="1">
    <source>
        <dbReference type="SAM" id="MobiDB-lite"/>
    </source>
</evidence>
<name>A0AA91Q5F1_CLALS</name>
<organism evidence="2 3">
    <name type="scientific">Clavispora lusitaniae</name>
    <name type="common">Candida lusitaniae</name>
    <dbReference type="NCBI Taxonomy" id="36911"/>
    <lineage>
        <taxon>Eukaryota</taxon>
        <taxon>Fungi</taxon>
        <taxon>Dikarya</taxon>
        <taxon>Ascomycota</taxon>
        <taxon>Saccharomycotina</taxon>
        <taxon>Pichiomycetes</taxon>
        <taxon>Metschnikowiaceae</taxon>
        <taxon>Clavispora</taxon>
    </lineage>
</organism>
<dbReference type="AlphaFoldDB" id="A0AA91Q5F1"/>
<dbReference type="Proteomes" id="UP000195602">
    <property type="component" value="Unassembled WGS sequence"/>
</dbReference>
<dbReference type="KEGG" id="clus:A9F13_01g09878"/>